<dbReference type="HOGENOM" id="CLU_2080823_0_0_11"/>
<sequence length="117" mass="12322">MGTWDASIFAEEANVDFLDDLAELDDDDIVEAIRDACLLVVKQPGASEEDRQNGLAAATIAAIWAGAPFSAGEVAESYPYIRALVGSGDEELNAAAAELLEGVDTDADLDQFTEALT</sequence>
<accession>A0A097IE88</accession>
<evidence type="ECO:0000313" key="2">
    <source>
        <dbReference type="Proteomes" id="UP000029914"/>
    </source>
</evidence>
<keyword evidence="2" id="KW-1185">Reference proteome</keyword>
<reference evidence="1 2" key="1">
    <citation type="submission" date="2013-09" db="EMBL/GenBank/DDBJ databases">
        <title>Complete genome sequence of Corynebacterium doosanense CAU 212(T) (=DSM 45436(T)), isolated from activated sludge.</title>
        <authorList>
            <person name="Schaffert L."/>
            <person name="Albersmeier A."/>
            <person name="Kalinowski J."/>
            <person name="Ruckert C."/>
        </authorList>
    </citation>
    <scope>NUCLEOTIDE SEQUENCE [LARGE SCALE GENOMIC DNA]</scope>
    <source>
        <strain evidence="1 2">CAU 212</strain>
    </source>
</reference>
<name>A0A097IE88_9CORY</name>
<dbReference type="eggNOG" id="ENOG50321GD">
    <property type="taxonomic scope" value="Bacteria"/>
</dbReference>
<organism evidence="1 2">
    <name type="scientific">Corynebacterium doosanense CAU 212 = DSM 45436</name>
    <dbReference type="NCBI Taxonomy" id="558173"/>
    <lineage>
        <taxon>Bacteria</taxon>
        <taxon>Bacillati</taxon>
        <taxon>Actinomycetota</taxon>
        <taxon>Actinomycetes</taxon>
        <taxon>Mycobacteriales</taxon>
        <taxon>Corynebacteriaceae</taxon>
        <taxon>Corynebacterium</taxon>
    </lineage>
</organism>
<dbReference type="KEGG" id="cdo:CDOO_03645"/>
<dbReference type="EMBL" id="CP006764">
    <property type="protein sequence ID" value="AIT60444.1"/>
    <property type="molecule type" value="Genomic_DNA"/>
</dbReference>
<protein>
    <recommendedName>
        <fullName evidence="3">DUF4259 domain-containing protein</fullName>
    </recommendedName>
</protein>
<dbReference type="Pfam" id="PF14078">
    <property type="entry name" value="DUF4259"/>
    <property type="match status" value="1"/>
</dbReference>
<dbReference type="RefSeq" id="WP_018021132.1">
    <property type="nucleotide sequence ID" value="NZ_AQUX01000002.1"/>
</dbReference>
<evidence type="ECO:0000313" key="1">
    <source>
        <dbReference type="EMBL" id="AIT60444.1"/>
    </source>
</evidence>
<gene>
    <name evidence="1" type="ORF">CDOO_03645</name>
</gene>
<dbReference type="InterPro" id="IPR025355">
    <property type="entry name" value="DUF4259"/>
</dbReference>
<evidence type="ECO:0008006" key="3">
    <source>
        <dbReference type="Google" id="ProtNLM"/>
    </source>
</evidence>
<dbReference type="STRING" id="558173.CDOO_03645"/>
<dbReference type="Proteomes" id="UP000029914">
    <property type="component" value="Chromosome"/>
</dbReference>
<proteinExistence type="predicted"/>
<dbReference type="AlphaFoldDB" id="A0A097IE88"/>